<gene>
    <name evidence="1" type="ORF">MSUIS_04860</name>
</gene>
<dbReference type="AlphaFoldDB" id="F0V1P8"/>
<sequence length="48" mass="5089">MIKKLVATFTGASSIFGFSIGKHLNLFSSDSLENLSSKSKNSSAWGGH</sequence>
<proteinExistence type="predicted"/>
<dbReference type="HOGENOM" id="CLU_3155123_0_0_14"/>
<dbReference type="Proteomes" id="UP000008645">
    <property type="component" value="Chromosome"/>
</dbReference>
<dbReference type="KEGG" id="msk:MSUIS_04860"/>
<dbReference type="EMBL" id="FQ790233">
    <property type="protein sequence ID" value="CBZ40579.1"/>
    <property type="molecule type" value="Genomic_DNA"/>
</dbReference>
<name>F0V1P8_MYCS3</name>
<dbReference type="RefSeq" id="WP_013609182.1">
    <property type="nucleotide sequence ID" value="NC_015153.1"/>
</dbReference>
<evidence type="ECO:0000313" key="2">
    <source>
        <dbReference type="Proteomes" id="UP000008645"/>
    </source>
</evidence>
<reference evidence="1 2" key="1">
    <citation type="journal article" date="2011" name="J. Bacteriol.">
        <title>Complete genome sequence of the hemotrophic Mycoplasma suis strain KI3806.</title>
        <authorList>
            <person name="Oehlerking J."/>
            <person name="Kube M."/>
            <person name="Felder K.M."/>
            <person name="Matter D."/>
            <person name="Wittenbrink M.M."/>
            <person name="Schwarzenbach S."/>
            <person name="Kramer M.M."/>
            <person name="Hoelzle K."/>
            <person name="Hoelzle L.E."/>
        </authorList>
    </citation>
    <scope>NUCLEOTIDE SEQUENCE [LARGE SCALE GENOMIC DNA]</scope>
    <source>
        <strain evidence="2">KI_3806</strain>
    </source>
</reference>
<accession>F0V1P8</accession>
<organism evidence="1 2">
    <name type="scientific">Mycoplasma suis (strain KI_3806)</name>
    <dbReference type="NCBI Taxonomy" id="708248"/>
    <lineage>
        <taxon>Bacteria</taxon>
        <taxon>Bacillati</taxon>
        <taxon>Mycoplasmatota</taxon>
        <taxon>Mollicutes</taxon>
        <taxon>Mycoplasmataceae</taxon>
        <taxon>Mycoplasma</taxon>
    </lineage>
</organism>
<evidence type="ECO:0000313" key="1">
    <source>
        <dbReference type="EMBL" id="CBZ40579.1"/>
    </source>
</evidence>
<protein>
    <submittedName>
        <fullName evidence="1">Uncharacterized protein</fullName>
    </submittedName>
</protein>